<dbReference type="CDD" id="cd20070">
    <property type="entry name" value="5TM_YidC_Alb3"/>
    <property type="match status" value="1"/>
</dbReference>
<evidence type="ECO:0000259" key="12">
    <source>
        <dbReference type="Pfam" id="PF02096"/>
    </source>
</evidence>
<evidence type="ECO:0000256" key="3">
    <source>
        <dbReference type="ARBA" id="ARBA00022475"/>
    </source>
</evidence>
<feature type="compositionally biased region" description="Low complexity" evidence="10">
    <location>
        <begin position="378"/>
        <end position="397"/>
    </location>
</feature>
<feature type="compositionally biased region" description="Polar residues" evidence="10">
    <location>
        <begin position="362"/>
        <end position="377"/>
    </location>
</feature>
<dbReference type="PANTHER" id="PTHR12428:SF65">
    <property type="entry name" value="CYTOCHROME C OXIDASE ASSEMBLY PROTEIN COX18, MITOCHONDRIAL"/>
    <property type="match status" value="1"/>
</dbReference>
<dbReference type="InterPro" id="IPR047196">
    <property type="entry name" value="YidC_ALB_C"/>
</dbReference>
<dbReference type="InterPro" id="IPR028055">
    <property type="entry name" value="YidC/Oxa/ALB_C"/>
</dbReference>
<dbReference type="OrthoDB" id="9780552at2"/>
<dbReference type="GO" id="GO:0051205">
    <property type="term" value="P:protein insertion into membrane"/>
    <property type="evidence" value="ECO:0007669"/>
    <property type="project" value="TreeGrafter"/>
</dbReference>
<feature type="domain" description="Membrane insertase YidC/Oxa/ALB C-terminal" evidence="12">
    <location>
        <begin position="40"/>
        <end position="319"/>
    </location>
</feature>
<dbReference type="EMBL" id="FOWD01000034">
    <property type="protein sequence ID" value="SFO51470.1"/>
    <property type="molecule type" value="Genomic_DNA"/>
</dbReference>
<dbReference type="GO" id="GO:0015031">
    <property type="term" value="P:protein transport"/>
    <property type="evidence" value="ECO:0007669"/>
    <property type="project" value="UniProtKB-KW"/>
</dbReference>
<keyword evidence="6 11" id="KW-1133">Transmembrane helix</keyword>
<evidence type="ECO:0000256" key="2">
    <source>
        <dbReference type="ARBA" id="ARBA00022448"/>
    </source>
</evidence>
<evidence type="ECO:0000256" key="6">
    <source>
        <dbReference type="ARBA" id="ARBA00022989"/>
    </source>
</evidence>
<dbReference type="PANTHER" id="PTHR12428">
    <property type="entry name" value="OXA1"/>
    <property type="match status" value="1"/>
</dbReference>
<dbReference type="AlphaFoldDB" id="A0A1I5HTZ8"/>
<sequence>MYSVFLTQSGGMLAPISYILGLIMNALYEFLSFFGIANVGLVIILFTFITRGLMIPLTIKQQKYTKLSSKMNPEITKINAKYKGKRDPESMQKMQLETQAVYEKYGASPTAGCLPLLIQLPIMFALYAVIRNIPAYVNDIYKLYEGIANGIVDIPGHVEVLTKAATEVGVSTTKFTEIASGPMSINHIIDIISKFTSEQWGELAEHFPTIQNLIASKSGEIMHINSFIGGLNILDKPGFSFPGILIPVLAAGLQFLQTKLMTANTPTDKDNPMASSMSTMNTVMPLMSGIFCVMLPMGIGLYWVAGSAFAILQQIVINKHMDKIDVDTLIEKNKMKAKKKRARKGINPNASIEELAKKQTKSIDTAPQVNKSTSGYANSVKKNYDSSKSNSDTSYKSGGIADYANLLKNRNNNKGDK</sequence>
<dbReference type="GO" id="GO:0032977">
    <property type="term" value="F:membrane insertase activity"/>
    <property type="evidence" value="ECO:0007669"/>
    <property type="project" value="InterPro"/>
</dbReference>
<dbReference type="RefSeq" id="WP_091687842.1">
    <property type="nucleotide sequence ID" value="NZ_BAABFM010000025.1"/>
</dbReference>
<dbReference type="NCBIfam" id="TIGR03592">
    <property type="entry name" value="yidC_oxa1_cterm"/>
    <property type="match status" value="1"/>
</dbReference>
<protein>
    <submittedName>
        <fullName evidence="13">YidC/Oxa1 family membrane protein insertase</fullName>
    </submittedName>
</protein>
<evidence type="ECO:0000256" key="8">
    <source>
        <dbReference type="ARBA" id="ARBA00023186"/>
    </source>
</evidence>
<evidence type="ECO:0000256" key="1">
    <source>
        <dbReference type="ARBA" id="ARBA00004651"/>
    </source>
</evidence>
<dbReference type="Proteomes" id="UP000198806">
    <property type="component" value="Unassembled WGS sequence"/>
</dbReference>
<evidence type="ECO:0000256" key="4">
    <source>
        <dbReference type="ARBA" id="ARBA00022692"/>
    </source>
</evidence>
<keyword evidence="3" id="KW-1003">Cell membrane</keyword>
<dbReference type="Pfam" id="PF02096">
    <property type="entry name" value="60KD_IMP"/>
    <property type="match status" value="1"/>
</dbReference>
<evidence type="ECO:0000256" key="5">
    <source>
        <dbReference type="ARBA" id="ARBA00022927"/>
    </source>
</evidence>
<reference evidence="13 14" key="1">
    <citation type="submission" date="2016-10" db="EMBL/GenBank/DDBJ databases">
        <authorList>
            <person name="de Groot N.N."/>
        </authorList>
    </citation>
    <scope>NUCLEOTIDE SEQUENCE [LARGE SCALE GENOMIC DNA]</scope>
    <source>
        <strain evidence="13 14">DSM 1283</strain>
    </source>
</reference>
<gene>
    <name evidence="13" type="ORF">SAMN04489757_13428</name>
</gene>
<keyword evidence="5" id="KW-0653">Protein transport</keyword>
<keyword evidence="4 9" id="KW-0812">Transmembrane</keyword>
<name>A0A1I5HTZ8_9FIRM</name>
<keyword evidence="14" id="KW-1185">Reference proteome</keyword>
<dbReference type="STRING" id="1527.SAMN04489757_13428"/>
<evidence type="ECO:0000256" key="10">
    <source>
        <dbReference type="SAM" id="MobiDB-lite"/>
    </source>
</evidence>
<evidence type="ECO:0000256" key="7">
    <source>
        <dbReference type="ARBA" id="ARBA00023136"/>
    </source>
</evidence>
<feature type="transmembrane region" description="Helical" evidence="11">
    <location>
        <begin position="12"/>
        <end position="28"/>
    </location>
</feature>
<feature type="transmembrane region" description="Helical" evidence="11">
    <location>
        <begin position="34"/>
        <end position="54"/>
    </location>
</feature>
<keyword evidence="8" id="KW-0143">Chaperone</keyword>
<dbReference type="GO" id="GO:0005886">
    <property type="term" value="C:plasma membrane"/>
    <property type="evidence" value="ECO:0007669"/>
    <property type="project" value="UniProtKB-SubCell"/>
</dbReference>
<feature type="region of interest" description="Disordered" evidence="10">
    <location>
        <begin position="359"/>
        <end position="398"/>
    </location>
</feature>
<comment type="similarity">
    <text evidence="9">Belongs to the OXA1/ALB3/YidC family.</text>
</comment>
<evidence type="ECO:0000313" key="13">
    <source>
        <dbReference type="EMBL" id="SFO51470.1"/>
    </source>
</evidence>
<organism evidence="13 14">
    <name type="scientific">Anaerocolumna aminovalerica</name>
    <dbReference type="NCBI Taxonomy" id="1527"/>
    <lineage>
        <taxon>Bacteria</taxon>
        <taxon>Bacillati</taxon>
        <taxon>Bacillota</taxon>
        <taxon>Clostridia</taxon>
        <taxon>Lachnospirales</taxon>
        <taxon>Lachnospiraceae</taxon>
        <taxon>Anaerocolumna</taxon>
    </lineage>
</organism>
<accession>A0A1I5HTZ8</accession>
<evidence type="ECO:0000256" key="11">
    <source>
        <dbReference type="SAM" id="Phobius"/>
    </source>
</evidence>
<feature type="transmembrane region" description="Helical" evidence="11">
    <location>
        <begin position="286"/>
        <end position="312"/>
    </location>
</feature>
<comment type="subcellular location">
    <subcellularLocation>
        <location evidence="1">Cell membrane</location>
        <topology evidence="1">Multi-pass membrane protein</topology>
    </subcellularLocation>
    <subcellularLocation>
        <location evidence="9">Membrane</location>
        <topology evidence="9">Multi-pass membrane protein</topology>
    </subcellularLocation>
</comment>
<dbReference type="InterPro" id="IPR001708">
    <property type="entry name" value="YidC/ALB3/OXA1/COX18"/>
</dbReference>
<keyword evidence="2" id="KW-0813">Transport</keyword>
<evidence type="ECO:0000256" key="9">
    <source>
        <dbReference type="RuleBase" id="RU003945"/>
    </source>
</evidence>
<keyword evidence="7 11" id="KW-0472">Membrane</keyword>
<evidence type="ECO:0000313" key="14">
    <source>
        <dbReference type="Proteomes" id="UP000198806"/>
    </source>
</evidence>
<proteinExistence type="inferred from homology"/>